<gene>
    <name evidence="2" type="ORF">GCM10012278_33640</name>
</gene>
<dbReference type="GO" id="GO:0003700">
    <property type="term" value="F:DNA-binding transcription factor activity"/>
    <property type="evidence" value="ECO:0007669"/>
    <property type="project" value="InterPro"/>
</dbReference>
<dbReference type="PROSITE" id="PS50995">
    <property type="entry name" value="HTH_MARR_2"/>
    <property type="match status" value="1"/>
</dbReference>
<evidence type="ECO:0000259" key="1">
    <source>
        <dbReference type="PROSITE" id="PS50995"/>
    </source>
</evidence>
<dbReference type="PANTHER" id="PTHR33164">
    <property type="entry name" value="TRANSCRIPTIONAL REGULATOR, MARR FAMILY"/>
    <property type="match status" value="1"/>
</dbReference>
<accession>A0A918A5U0</accession>
<proteinExistence type="predicted"/>
<keyword evidence="3" id="KW-1185">Reference proteome</keyword>
<evidence type="ECO:0000313" key="2">
    <source>
        <dbReference type="EMBL" id="GGP07124.1"/>
    </source>
</evidence>
<dbReference type="AlphaFoldDB" id="A0A918A5U0"/>
<dbReference type="Proteomes" id="UP000660745">
    <property type="component" value="Unassembled WGS sequence"/>
</dbReference>
<name>A0A918A5U0_9ACTN</name>
<protein>
    <recommendedName>
        <fullName evidence="1">HTH marR-type domain-containing protein</fullName>
    </recommendedName>
</protein>
<organism evidence="2 3">
    <name type="scientific">Nonomuraea glycinis</name>
    <dbReference type="NCBI Taxonomy" id="2047744"/>
    <lineage>
        <taxon>Bacteria</taxon>
        <taxon>Bacillati</taxon>
        <taxon>Actinomycetota</taxon>
        <taxon>Actinomycetes</taxon>
        <taxon>Streptosporangiales</taxon>
        <taxon>Streptosporangiaceae</taxon>
        <taxon>Nonomuraea</taxon>
    </lineage>
</organism>
<dbReference type="GO" id="GO:0006950">
    <property type="term" value="P:response to stress"/>
    <property type="evidence" value="ECO:0007669"/>
    <property type="project" value="TreeGrafter"/>
</dbReference>
<dbReference type="InterPro" id="IPR039422">
    <property type="entry name" value="MarR/SlyA-like"/>
</dbReference>
<feature type="domain" description="HTH marR-type" evidence="1">
    <location>
        <begin position="37"/>
        <end position="175"/>
    </location>
</feature>
<comment type="caution">
    <text evidence="2">The sequence shown here is derived from an EMBL/GenBank/DDBJ whole genome shotgun (WGS) entry which is preliminary data.</text>
</comment>
<dbReference type="InterPro" id="IPR000835">
    <property type="entry name" value="HTH_MarR-typ"/>
</dbReference>
<sequence length="199" mass="22239">MSTDWVTYQPFVTYAAHMTEQRLASPSPTEPDASRRQPEVAAWLRHTTAHGQLAAHLARELTRATGLSEADHQVLDALLDAPGTRMRALELRYALQWEKSRLSHQVARMSARGLIERVACTEDARGWDLSLTATGREAATRARAVREESVRRLVVTTLGPERLALLAEAADLLTERLERAAQEDPDCRAARTEIYGEEK</sequence>
<reference evidence="2" key="2">
    <citation type="submission" date="2020-09" db="EMBL/GenBank/DDBJ databases">
        <authorList>
            <person name="Sun Q."/>
            <person name="Zhou Y."/>
        </authorList>
    </citation>
    <scope>NUCLEOTIDE SEQUENCE</scope>
    <source>
        <strain evidence="2">CGMCC 4.7430</strain>
    </source>
</reference>
<dbReference type="Gene3D" id="1.10.10.10">
    <property type="entry name" value="Winged helix-like DNA-binding domain superfamily/Winged helix DNA-binding domain"/>
    <property type="match status" value="1"/>
</dbReference>
<dbReference type="EMBL" id="BMNK01000005">
    <property type="protein sequence ID" value="GGP07124.1"/>
    <property type="molecule type" value="Genomic_DNA"/>
</dbReference>
<reference evidence="2" key="1">
    <citation type="journal article" date="2014" name="Int. J. Syst. Evol. Microbiol.">
        <title>Complete genome sequence of Corynebacterium casei LMG S-19264T (=DSM 44701T), isolated from a smear-ripened cheese.</title>
        <authorList>
            <consortium name="US DOE Joint Genome Institute (JGI-PGF)"/>
            <person name="Walter F."/>
            <person name="Albersmeier A."/>
            <person name="Kalinowski J."/>
            <person name="Ruckert C."/>
        </authorList>
    </citation>
    <scope>NUCLEOTIDE SEQUENCE</scope>
    <source>
        <strain evidence="2">CGMCC 4.7430</strain>
    </source>
</reference>
<dbReference type="InterPro" id="IPR036390">
    <property type="entry name" value="WH_DNA-bd_sf"/>
</dbReference>
<dbReference type="SUPFAM" id="SSF46785">
    <property type="entry name" value="Winged helix' DNA-binding domain"/>
    <property type="match status" value="1"/>
</dbReference>
<dbReference type="InterPro" id="IPR036388">
    <property type="entry name" value="WH-like_DNA-bd_sf"/>
</dbReference>
<dbReference type="PANTHER" id="PTHR33164:SF99">
    <property type="entry name" value="MARR FAMILY REGULATORY PROTEIN"/>
    <property type="match status" value="1"/>
</dbReference>
<dbReference type="Pfam" id="PF12802">
    <property type="entry name" value="MarR_2"/>
    <property type="match status" value="1"/>
</dbReference>
<evidence type="ECO:0000313" key="3">
    <source>
        <dbReference type="Proteomes" id="UP000660745"/>
    </source>
</evidence>
<dbReference type="SMART" id="SM00347">
    <property type="entry name" value="HTH_MARR"/>
    <property type="match status" value="1"/>
</dbReference>